<gene>
    <name evidence="1" type="ORF">RFM42_17615</name>
</gene>
<name>A0ABU5A6K7_9HYPH</name>
<dbReference type="Proteomes" id="UP001285154">
    <property type="component" value="Unassembled WGS sequence"/>
</dbReference>
<protein>
    <submittedName>
        <fullName evidence="1">Uncharacterized protein</fullName>
    </submittedName>
</protein>
<keyword evidence="2" id="KW-1185">Reference proteome</keyword>
<comment type="caution">
    <text evidence="1">The sequence shown here is derived from an EMBL/GenBank/DDBJ whole genome shotgun (WGS) entry which is preliminary data.</text>
</comment>
<evidence type="ECO:0000313" key="1">
    <source>
        <dbReference type="EMBL" id="MDX8532810.1"/>
    </source>
</evidence>
<sequence length="296" mass="31646">MTISRPLTVGGGKIISGFPRGPNGLVSPMQQEPTPAYSVRTEIAAASTSNLGAAEASTSKVPFVASLELAKAIDECRHQRDEQQLLPSWKSRLAFFAAPFRLFLAMEAGGREAVEHVLKFPPFTSRKRKPSLEKTALIAITFFALPEAPGENSLCSDYACVIEAAHDKGVTPEQIETWLASTTLADCKKMVRAKRAAKSAKPSTAADADNASARTSLAAERGATAWISPERYGYRLRTVITATGKGTELALDLEGPESRLRLTVLDFGGEPLPALLHRLADEYQASSGDSGEGNDA</sequence>
<evidence type="ECO:0000313" key="2">
    <source>
        <dbReference type="Proteomes" id="UP001285154"/>
    </source>
</evidence>
<reference evidence="1 2" key="1">
    <citation type="submission" date="2023-08" db="EMBL/GenBank/DDBJ databases">
        <title>Implementing the SeqCode for naming new Mesorhizobium species isolated from Vachellia karroo root nodules.</title>
        <authorList>
            <person name="Van Lill M."/>
        </authorList>
    </citation>
    <scope>NUCLEOTIDE SEQUENCE [LARGE SCALE GENOMIC DNA]</scope>
    <source>
        <strain evidence="1 2">VK25D</strain>
    </source>
</reference>
<dbReference type="RefSeq" id="WP_320249111.1">
    <property type="nucleotide sequence ID" value="NZ_JAVIIQ010000006.1"/>
</dbReference>
<accession>A0ABU5A6K7</accession>
<dbReference type="EMBL" id="JAVIIQ010000006">
    <property type="protein sequence ID" value="MDX8532810.1"/>
    <property type="molecule type" value="Genomic_DNA"/>
</dbReference>
<proteinExistence type="predicted"/>
<organism evidence="1 2">
    <name type="scientific">Mesorhizobium vachelliae</name>
    <dbReference type="NCBI Taxonomy" id="3072309"/>
    <lineage>
        <taxon>Bacteria</taxon>
        <taxon>Pseudomonadati</taxon>
        <taxon>Pseudomonadota</taxon>
        <taxon>Alphaproteobacteria</taxon>
        <taxon>Hyphomicrobiales</taxon>
        <taxon>Phyllobacteriaceae</taxon>
        <taxon>Mesorhizobium</taxon>
    </lineage>
</organism>